<evidence type="ECO:0000313" key="13">
    <source>
        <dbReference type="EMBL" id="CAB4984990.1"/>
    </source>
</evidence>
<keyword evidence="8" id="KW-0694">RNA-binding</keyword>
<dbReference type="Gene3D" id="3.30.1370.10">
    <property type="entry name" value="K Homology domain, type 1"/>
    <property type="match status" value="1"/>
</dbReference>
<dbReference type="HAMAP" id="MF_01595">
    <property type="entry name" value="PNPase"/>
    <property type="match status" value="1"/>
</dbReference>
<dbReference type="InterPro" id="IPR004088">
    <property type="entry name" value="KH_dom_type_1"/>
</dbReference>
<keyword evidence="4" id="KW-0808">Transferase</keyword>
<name>A0A6J7RV65_9ZZZZ</name>
<evidence type="ECO:0000256" key="3">
    <source>
        <dbReference type="ARBA" id="ARBA00022490"/>
    </source>
</evidence>
<keyword evidence="6" id="KW-0479">Metal-binding</keyword>
<evidence type="ECO:0000313" key="11">
    <source>
        <dbReference type="EMBL" id="CAB4712194.1"/>
    </source>
</evidence>
<dbReference type="InterPro" id="IPR004087">
    <property type="entry name" value="KH_dom"/>
</dbReference>
<dbReference type="InterPro" id="IPR001247">
    <property type="entry name" value="ExoRNase_PH_dom1"/>
</dbReference>
<dbReference type="PANTHER" id="PTHR11252:SF0">
    <property type="entry name" value="POLYRIBONUCLEOTIDE NUCLEOTIDYLTRANSFERASE 1, MITOCHONDRIAL"/>
    <property type="match status" value="1"/>
</dbReference>
<protein>
    <recommendedName>
        <fullName evidence="2">polyribonucleotide nucleotidyltransferase</fullName>
        <ecNumber evidence="2">2.7.7.8</ecNumber>
    </recommendedName>
</protein>
<dbReference type="Gene3D" id="2.40.50.140">
    <property type="entry name" value="Nucleic acid-binding proteins"/>
    <property type="match status" value="1"/>
</dbReference>
<dbReference type="InterPro" id="IPR015847">
    <property type="entry name" value="ExoRNase_PH_dom2"/>
</dbReference>
<dbReference type="FunFam" id="3.30.1370.10:FF:000001">
    <property type="entry name" value="Polyribonucleotide nucleotidyltransferase"/>
    <property type="match status" value="1"/>
</dbReference>
<feature type="compositionally biased region" description="Basic and acidic residues" evidence="9">
    <location>
        <begin position="737"/>
        <end position="748"/>
    </location>
</feature>
<dbReference type="GO" id="GO:0005829">
    <property type="term" value="C:cytosol"/>
    <property type="evidence" value="ECO:0007669"/>
    <property type="project" value="TreeGrafter"/>
</dbReference>
<sequence length="793" mass="84482">MEGAIRVSGPINAEGTILSLETGKLARLAAGAVLVQIGDTTLLTTVATSKPRDGIDFFPLTVDVEERMYAVGKIPGSFFRREGRPGEAAILTCRLTDRPLRPSFPSDFRNEVQVISTILGADLENPHDVASINGASAALMVSGIPFDGPIGAVRIAAIDGEWVAHPTYQQGDESTFEMVVAGRKLHDGDVAVMMVEAGGTAGSFEMYEAGAPKVTEETIADGLEFAKQWILASIELQLELVKKVQAEKGPIQDIPYSPSIDYTDDIFDAIADEARTATAQAMFVADKNDRNNRLDEIESAAIATLVGSDEAPGQFAGRTGELKKAFRSLQKQVVRDRIVNEGVRIDGRGLTDLRPISSEVGLLPTAHGTGLFQRGETQVLSVVTLGMPRMEQMVDSIGTDDRKRYMHHYNFPPFSTGETGRVGSPKRREIGHGVLAERALVPVLPSAEEWPYTLRVVSDVMSSNGSTSMASVCGSSLSLMDSGTPLKAPVAGIAMGLVYHDGKYVTLTDILGAEDAFGDMDFKVAGTRDAITALQLDTKIAGIPASVLGDALRQAREARLQILDIMNEAISAPREDVGPTAPKIISIEIPIDKIGEVIGPKGKVINTITQETGADVSVSDDGVVGTVSIGSKDGQAVEEARRRIELILDPPTAELGAIYTGRVVNVTKFGAFVNILPGRDGLLHISKLGGGKRIDRVEDVVNLGDEVEVRVDDIDNSGKLSLSMANDEGSNSSDSDSAPKREASKSDSSRSAVSFEDTWEAKAKEEFGDLGPDDAGRGEKNSGGNRGGGKRRR</sequence>
<dbReference type="Pfam" id="PF00575">
    <property type="entry name" value="S1"/>
    <property type="match status" value="1"/>
</dbReference>
<dbReference type="GO" id="GO:0006396">
    <property type="term" value="P:RNA processing"/>
    <property type="evidence" value="ECO:0007669"/>
    <property type="project" value="InterPro"/>
</dbReference>
<dbReference type="CDD" id="cd04472">
    <property type="entry name" value="S1_PNPase"/>
    <property type="match status" value="1"/>
</dbReference>
<dbReference type="PROSITE" id="PS50126">
    <property type="entry name" value="S1"/>
    <property type="match status" value="1"/>
</dbReference>
<evidence type="ECO:0000256" key="1">
    <source>
        <dbReference type="ARBA" id="ARBA00007404"/>
    </source>
</evidence>
<reference evidence="14" key="1">
    <citation type="submission" date="2020-05" db="EMBL/GenBank/DDBJ databases">
        <authorList>
            <person name="Chiriac C."/>
            <person name="Salcher M."/>
            <person name="Ghai R."/>
            <person name="Kavagutti S V."/>
        </authorList>
    </citation>
    <scope>NUCLEOTIDE SEQUENCE</scope>
</reference>
<organism evidence="14">
    <name type="scientific">freshwater metagenome</name>
    <dbReference type="NCBI Taxonomy" id="449393"/>
    <lineage>
        <taxon>unclassified sequences</taxon>
        <taxon>metagenomes</taxon>
        <taxon>ecological metagenomes</taxon>
    </lineage>
</organism>
<dbReference type="GO" id="GO:0046872">
    <property type="term" value="F:metal ion binding"/>
    <property type="evidence" value="ECO:0007669"/>
    <property type="project" value="UniProtKB-KW"/>
</dbReference>
<evidence type="ECO:0000256" key="4">
    <source>
        <dbReference type="ARBA" id="ARBA00022679"/>
    </source>
</evidence>
<dbReference type="InterPro" id="IPR012340">
    <property type="entry name" value="NA-bd_OB-fold"/>
</dbReference>
<gene>
    <name evidence="11" type="ORF">UFOPK2683_00059</name>
    <name evidence="12" type="ORF">UFOPK3605_01432</name>
    <name evidence="13" type="ORF">UFOPK3897_01357</name>
    <name evidence="14" type="ORF">UFOPK4121_01553</name>
</gene>
<dbReference type="SUPFAM" id="SSF54791">
    <property type="entry name" value="Eukaryotic type KH-domain (KH-domain type I)"/>
    <property type="match status" value="1"/>
</dbReference>
<dbReference type="Pfam" id="PF00013">
    <property type="entry name" value="KH_1"/>
    <property type="match status" value="1"/>
</dbReference>
<accession>A0A6J7RV65</accession>
<evidence type="ECO:0000256" key="8">
    <source>
        <dbReference type="ARBA" id="ARBA00022884"/>
    </source>
</evidence>
<dbReference type="EMBL" id="CAFBOF010000040">
    <property type="protein sequence ID" value="CAB4984990.1"/>
    <property type="molecule type" value="Genomic_DNA"/>
</dbReference>
<dbReference type="Gene3D" id="3.30.230.70">
    <property type="entry name" value="GHMP Kinase, N-terminal domain"/>
    <property type="match status" value="2"/>
</dbReference>
<feature type="region of interest" description="Disordered" evidence="9">
    <location>
        <begin position="719"/>
        <end position="793"/>
    </location>
</feature>
<keyword evidence="3" id="KW-0963">Cytoplasm</keyword>
<dbReference type="SUPFAM" id="SSF50249">
    <property type="entry name" value="Nucleic acid-binding proteins"/>
    <property type="match status" value="1"/>
</dbReference>
<evidence type="ECO:0000313" key="12">
    <source>
        <dbReference type="EMBL" id="CAB4916352.1"/>
    </source>
</evidence>
<keyword evidence="5" id="KW-0548">Nucleotidyltransferase</keyword>
<dbReference type="PIRSF" id="PIRSF005499">
    <property type="entry name" value="PNPase"/>
    <property type="match status" value="1"/>
</dbReference>
<comment type="similarity">
    <text evidence="1">Belongs to the polyribonucleotide nucleotidyltransferase family.</text>
</comment>
<dbReference type="SMART" id="SM00316">
    <property type="entry name" value="S1"/>
    <property type="match status" value="1"/>
</dbReference>
<dbReference type="GO" id="GO:0003723">
    <property type="term" value="F:RNA binding"/>
    <property type="evidence" value="ECO:0007669"/>
    <property type="project" value="UniProtKB-KW"/>
</dbReference>
<dbReference type="Pfam" id="PF03726">
    <property type="entry name" value="PNPase"/>
    <property type="match status" value="1"/>
</dbReference>
<dbReference type="InterPro" id="IPR015848">
    <property type="entry name" value="PNPase_PH_RNA-bd_bac/org-type"/>
</dbReference>
<dbReference type="InterPro" id="IPR036345">
    <property type="entry name" value="ExoRNase_PH_dom2_sf"/>
</dbReference>
<dbReference type="GO" id="GO:0006402">
    <property type="term" value="P:mRNA catabolic process"/>
    <property type="evidence" value="ECO:0007669"/>
    <property type="project" value="InterPro"/>
</dbReference>
<dbReference type="SUPFAM" id="SSF55666">
    <property type="entry name" value="Ribonuclease PH domain 2-like"/>
    <property type="match status" value="2"/>
</dbReference>
<dbReference type="CDD" id="cd11364">
    <property type="entry name" value="RNase_PH_PNPase_2"/>
    <property type="match status" value="1"/>
</dbReference>
<dbReference type="Pfam" id="PF01138">
    <property type="entry name" value="RNase_PH"/>
    <property type="match status" value="2"/>
</dbReference>
<dbReference type="SMART" id="SM00322">
    <property type="entry name" value="KH"/>
    <property type="match status" value="1"/>
</dbReference>
<dbReference type="NCBIfam" id="TIGR03591">
    <property type="entry name" value="polynuc_phos"/>
    <property type="match status" value="1"/>
</dbReference>
<dbReference type="InterPro" id="IPR027408">
    <property type="entry name" value="PNPase/RNase_PH_dom_sf"/>
</dbReference>
<dbReference type="PROSITE" id="PS50084">
    <property type="entry name" value="KH_TYPE_1"/>
    <property type="match status" value="1"/>
</dbReference>
<dbReference type="EMBL" id="CAFBMM010000101">
    <property type="protein sequence ID" value="CAB4916352.1"/>
    <property type="molecule type" value="Genomic_DNA"/>
</dbReference>
<evidence type="ECO:0000256" key="9">
    <source>
        <dbReference type="SAM" id="MobiDB-lite"/>
    </source>
</evidence>
<dbReference type="PANTHER" id="PTHR11252">
    <property type="entry name" value="POLYRIBONUCLEOTIDE NUCLEOTIDYLTRANSFERASE"/>
    <property type="match status" value="1"/>
</dbReference>
<dbReference type="CDD" id="cd02393">
    <property type="entry name" value="KH-I_PNPase"/>
    <property type="match status" value="1"/>
</dbReference>
<dbReference type="GO" id="GO:0000175">
    <property type="term" value="F:3'-5'-RNA exonuclease activity"/>
    <property type="evidence" value="ECO:0007669"/>
    <property type="project" value="TreeGrafter"/>
</dbReference>
<dbReference type="InterPro" id="IPR003029">
    <property type="entry name" value="S1_domain"/>
</dbReference>
<evidence type="ECO:0000259" key="10">
    <source>
        <dbReference type="PROSITE" id="PS50126"/>
    </source>
</evidence>
<dbReference type="GO" id="GO:0004654">
    <property type="term" value="F:polyribonucleotide nucleotidyltransferase activity"/>
    <property type="evidence" value="ECO:0007669"/>
    <property type="project" value="UniProtKB-EC"/>
</dbReference>
<dbReference type="Pfam" id="PF03725">
    <property type="entry name" value="RNase_PH_C"/>
    <property type="match status" value="1"/>
</dbReference>
<evidence type="ECO:0000256" key="2">
    <source>
        <dbReference type="ARBA" id="ARBA00012416"/>
    </source>
</evidence>
<dbReference type="FunFam" id="3.30.230.70:FF:000001">
    <property type="entry name" value="Polyribonucleotide nucleotidyltransferase"/>
    <property type="match status" value="1"/>
</dbReference>
<dbReference type="NCBIfam" id="NF008805">
    <property type="entry name" value="PRK11824.1"/>
    <property type="match status" value="1"/>
</dbReference>
<dbReference type="EMBL" id="CAFBPQ010000079">
    <property type="protein sequence ID" value="CAB5032606.1"/>
    <property type="molecule type" value="Genomic_DNA"/>
</dbReference>
<dbReference type="SUPFAM" id="SSF54211">
    <property type="entry name" value="Ribosomal protein S5 domain 2-like"/>
    <property type="match status" value="2"/>
</dbReference>
<dbReference type="AlphaFoldDB" id="A0A6J7RV65"/>
<evidence type="ECO:0000313" key="14">
    <source>
        <dbReference type="EMBL" id="CAB5032606.1"/>
    </source>
</evidence>
<dbReference type="InterPro" id="IPR012162">
    <property type="entry name" value="PNPase"/>
</dbReference>
<dbReference type="InterPro" id="IPR036612">
    <property type="entry name" value="KH_dom_type_1_sf"/>
</dbReference>
<evidence type="ECO:0000256" key="6">
    <source>
        <dbReference type="ARBA" id="ARBA00022723"/>
    </source>
</evidence>
<keyword evidence="7" id="KW-0460">Magnesium</keyword>
<evidence type="ECO:0000256" key="5">
    <source>
        <dbReference type="ARBA" id="ARBA00022695"/>
    </source>
</evidence>
<proteinExistence type="inferred from homology"/>
<dbReference type="EC" id="2.7.7.8" evidence="2"/>
<dbReference type="InterPro" id="IPR020568">
    <property type="entry name" value="Ribosomal_Su5_D2-typ_SF"/>
</dbReference>
<evidence type="ECO:0000256" key="7">
    <source>
        <dbReference type="ARBA" id="ARBA00022842"/>
    </source>
</evidence>
<dbReference type="EMBL" id="CAEZYK010000002">
    <property type="protein sequence ID" value="CAB4712194.1"/>
    <property type="molecule type" value="Genomic_DNA"/>
</dbReference>
<feature type="domain" description="S1 motif" evidence="10">
    <location>
        <begin position="656"/>
        <end position="725"/>
    </location>
</feature>
<dbReference type="FunFam" id="3.30.230.70:FF:000002">
    <property type="entry name" value="Polyribonucleotide nucleotidyltransferase"/>
    <property type="match status" value="1"/>
</dbReference>